<feature type="region of interest" description="Disordered" evidence="6">
    <location>
        <begin position="68"/>
        <end position="114"/>
    </location>
</feature>
<evidence type="ECO:0000256" key="5">
    <source>
        <dbReference type="ARBA" id="ARBA00023242"/>
    </source>
</evidence>
<dbReference type="SMART" id="SM00066">
    <property type="entry name" value="GAL4"/>
    <property type="match status" value="1"/>
</dbReference>
<evidence type="ECO:0000256" key="2">
    <source>
        <dbReference type="ARBA" id="ARBA00022833"/>
    </source>
</evidence>
<dbReference type="CDD" id="cd12148">
    <property type="entry name" value="fungal_TF_MHR"/>
    <property type="match status" value="1"/>
</dbReference>
<dbReference type="GO" id="GO:0006351">
    <property type="term" value="P:DNA-templated transcription"/>
    <property type="evidence" value="ECO:0007669"/>
    <property type="project" value="InterPro"/>
</dbReference>
<sequence length="698" mass="76924">MILFSDMLQRHIARHAHHVGNVARPSRRSRQACDACRANKTKCGGGVQCSLCEKRGIACTYDQPVAGGAGSTAGEETRDSRPVHPSAPVVDLLSPSSPRASVPPVTITSTPEPPPATVEMAHQLRAEKSAIAGATAAAATAGMRLVLAGVSAKPGSFASLLAASLADVRAWYADCCAAYVDEFHIHWPVLPLVTLDIERDAAETCVAMAMIGCWIRGHEEAKVLVVAAHEQLMDEHFVEMTKRTTLAEPEKPWEIEKYQAILLNLVFAFYSNRKELASRASLLLGLFITKMRQIGIFDPSRHDYQEKVCFPATFPPFLMANRQQWRRLAAYLFKLDSYLSLLTTEYPTLRPSELTIGLPSTGAIYDAPHMLKMMSRLPQEPVGRDEHDRRLCDVLKTPNWLPPDAFLVEDCTLGFCSSVAQLWKYCYLARRNRSLPSDAPTSKAELLGTLTIWKQHLDAVVRRCELGASPITLLENATTDATTFPLRAYCGRASDSAALALERAQALACEATILYHVLSLHLHADLKVLGLIVEDLRTAGPGQAPSVKLSEQRIWAREWARSADGLTAMDLAVSILDEALWIPDDKKRVMLPLADAALDAASVVMRAWIERYSMDGYCSCQPMTPAGALSGGITLDKMRVSKDKLKNPELGSMSICRCNVNKWEGQFRLARQYLTGSHQCGASCEHEFCIRCYVFARK</sequence>
<comment type="caution">
    <text evidence="8">The sequence shown here is derived from an EMBL/GenBank/DDBJ whole genome shotgun (WGS) entry which is preliminary data.</text>
</comment>
<keyword evidence="3" id="KW-0805">Transcription regulation</keyword>
<keyword evidence="9" id="KW-1185">Reference proteome</keyword>
<evidence type="ECO:0000256" key="1">
    <source>
        <dbReference type="ARBA" id="ARBA00022723"/>
    </source>
</evidence>
<keyword evidence="1" id="KW-0479">Metal-binding</keyword>
<keyword evidence="4" id="KW-0804">Transcription</keyword>
<dbReference type="Pfam" id="PF04082">
    <property type="entry name" value="Fungal_trans"/>
    <property type="match status" value="1"/>
</dbReference>
<dbReference type="PROSITE" id="PS50048">
    <property type="entry name" value="ZN2_CY6_FUNGAL_2"/>
    <property type="match status" value="1"/>
</dbReference>
<dbReference type="Proteomes" id="UP001283341">
    <property type="component" value="Unassembled WGS sequence"/>
</dbReference>
<protein>
    <recommendedName>
        <fullName evidence="7">Zn(2)-C6 fungal-type domain-containing protein</fullName>
    </recommendedName>
</protein>
<dbReference type="InterPro" id="IPR001138">
    <property type="entry name" value="Zn2Cys6_DnaBD"/>
</dbReference>
<gene>
    <name evidence="8" type="ORF">B0H66DRAFT_607363</name>
</gene>
<keyword evidence="2" id="KW-0862">Zinc</keyword>
<dbReference type="GO" id="GO:0008270">
    <property type="term" value="F:zinc ion binding"/>
    <property type="evidence" value="ECO:0007669"/>
    <property type="project" value="InterPro"/>
</dbReference>
<dbReference type="PROSITE" id="PS00463">
    <property type="entry name" value="ZN2_CY6_FUNGAL_1"/>
    <property type="match status" value="1"/>
</dbReference>
<evidence type="ECO:0000256" key="4">
    <source>
        <dbReference type="ARBA" id="ARBA00023163"/>
    </source>
</evidence>
<accession>A0AAE0HWZ0</accession>
<evidence type="ECO:0000313" key="8">
    <source>
        <dbReference type="EMBL" id="KAK3314129.1"/>
    </source>
</evidence>
<dbReference type="InterPro" id="IPR007219">
    <property type="entry name" value="XnlR_reg_dom"/>
</dbReference>
<evidence type="ECO:0000313" key="9">
    <source>
        <dbReference type="Proteomes" id="UP001283341"/>
    </source>
</evidence>
<dbReference type="CDD" id="cd00067">
    <property type="entry name" value="GAL4"/>
    <property type="match status" value="1"/>
</dbReference>
<dbReference type="Pfam" id="PF00172">
    <property type="entry name" value="Zn_clus"/>
    <property type="match status" value="1"/>
</dbReference>
<feature type="compositionally biased region" description="Low complexity" evidence="6">
    <location>
        <begin position="94"/>
        <end position="105"/>
    </location>
</feature>
<evidence type="ECO:0000256" key="6">
    <source>
        <dbReference type="SAM" id="MobiDB-lite"/>
    </source>
</evidence>
<feature type="domain" description="Zn(2)-C6 fungal-type" evidence="7">
    <location>
        <begin position="32"/>
        <end position="61"/>
    </location>
</feature>
<proteinExistence type="predicted"/>
<name>A0AAE0HWZ0_9PEZI</name>
<dbReference type="EMBL" id="JAUEDM010000007">
    <property type="protein sequence ID" value="KAK3314129.1"/>
    <property type="molecule type" value="Genomic_DNA"/>
</dbReference>
<dbReference type="SUPFAM" id="SSF57701">
    <property type="entry name" value="Zn2/Cys6 DNA-binding domain"/>
    <property type="match status" value="1"/>
</dbReference>
<dbReference type="GO" id="GO:0003677">
    <property type="term" value="F:DNA binding"/>
    <property type="evidence" value="ECO:0007669"/>
    <property type="project" value="InterPro"/>
</dbReference>
<reference evidence="8" key="2">
    <citation type="submission" date="2023-06" db="EMBL/GenBank/DDBJ databases">
        <authorList>
            <consortium name="Lawrence Berkeley National Laboratory"/>
            <person name="Haridas S."/>
            <person name="Hensen N."/>
            <person name="Bonometti L."/>
            <person name="Westerberg I."/>
            <person name="Brannstrom I.O."/>
            <person name="Guillou S."/>
            <person name="Cros-Aarteil S."/>
            <person name="Calhoun S."/>
            <person name="Kuo A."/>
            <person name="Mondo S."/>
            <person name="Pangilinan J."/>
            <person name="Riley R."/>
            <person name="Labutti K."/>
            <person name="Andreopoulos B."/>
            <person name="Lipzen A."/>
            <person name="Chen C."/>
            <person name="Yanf M."/>
            <person name="Daum C."/>
            <person name="Ng V."/>
            <person name="Clum A."/>
            <person name="Steindorff A."/>
            <person name="Ohm R."/>
            <person name="Martin F."/>
            <person name="Silar P."/>
            <person name="Natvig D."/>
            <person name="Lalanne C."/>
            <person name="Gautier V."/>
            <person name="Ament-Velasquez S.L."/>
            <person name="Kruys A."/>
            <person name="Hutchinson M.I."/>
            <person name="Powell A.J."/>
            <person name="Barry K."/>
            <person name="Miller A.N."/>
            <person name="Grigoriev I.V."/>
            <person name="Debuchy R."/>
            <person name="Gladieux P."/>
            <person name="Thoren M.H."/>
            <person name="Johannesson H."/>
        </authorList>
    </citation>
    <scope>NUCLEOTIDE SEQUENCE</scope>
    <source>
        <strain evidence="8">CBS 118394</strain>
    </source>
</reference>
<dbReference type="Gene3D" id="4.10.240.10">
    <property type="entry name" value="Zn(2)-C6 fungal-type DNA-binding domain"/>
    <property type="match status" value="1"/>
</dbReference>
<keyword evidence="5" id="KW-0539">Nucleus</keyword>
<dbReference type="PANTHER" id="PTHR47660:SF2">
    <property type="entry name" value="TRANSCRIPTION FACTOR WITH C2H2 AND ZN(2)-CYS(6) DNA BINDING DOMAIN (EUROFUNG)"/>
    <property type="match status" value="1"/>
</dbReference>
<evidence type="ECO:0000259" key="7">
    <source>
        <dbReference type="PROSITE" id="PS50048"/>
    </source>
</evidence>
<dbReference type="PANTHER" id="PTHR47660">
    <property type="entry name" value="TRANSCRIPTION FACTOR WITH C2H2 AND ZN(2)-CYS(6) DNA BINDING DOMAIN (EUROFUNG)-RELATED-RELATED"/>
    <property type="match status" value="1"/>
</dbReference>
<dbReference type="GO" id="GO:0000981">
    <property type="term" value="F:DNA-binding transcription factor activity, RNA polymerase II-specific"/>
    <property type="evidence" value="ECO:0007669"/>
    <property type="project" value="InterPro"/>
</dbReference>
<evidence type="ECO:0000256" key="3">
    <source>
        <dbReference type="ARBA" id="ARBA00023015"/>
    </source>
</evidence>
<dbReference type="AlphaFoldDB" id="A0AAE0HWZ0"/>
<dbReference type="InterPro" id="IPR036864">
    <property type="entry name" value="Zn2-C6_fun-type_DNA-bd_sf"/>
</dbReference>
<organism evidence="8 9">
    <name type="scientific">Apodospora peruviana</name>
    <dbReference type="NCBI Taxonomy" id="516989"/>
    <lineage>
        <taxon>Eukaryota</taxon>
        <taxon>Fungi</taxon>
        <taxon>Dikarya</taxon>
        <taxon>Ascomycota</taxon>
        <taxon>Pezizomycotina</taxon>
        <taxon>Sordariomycetes</taxon>
        <taxon>Sordariomycetidae</taxon>
        <taxon>Sordariales</taxon>
        <taxon>Lasiosphaeriaceae</taxon>
        <taxon>Apodospora</taxon>
    </lineage>
</organism>
<reference evidence="8" key="1">
    <citation type="journal article" date="2023" name="Mol. Phylogenet. Evol.">
        <title>Genome-scale phylogeny and comparative genomics of the fungal order Sordariales.</title>
        <authorList>
            <person name="Hensen N."/>
            <person name="Bonometti L."/>
            <person name="Westerberg I."/>
            <person name="Brannstrom I.O."/>
            <person name="Guillou S."/>
            <person name="Cros-Aarteil S."/>
            <person name="Calhoun S."/>
            <person name="Haridas S."/>
            <person name="Kuo A."/>
            <person name="Mondo S."/>
            <person name="Pangilinan J."/>
            <person name="Riley R."/>
            <person name="LaButti K."/>
            <person name="Andreopoulos B."/>
            <person name="Lipzen A."/>
            <person name="Chen C."/>
            <person name="Yan M."/>
            <person name="Daum C."/>
            <person name="Ng V."/>
            <person name="Clum A."/>
            <person name="Steindorff A."/>
            <person name="Ohm R.A."/>
            <person name="Martin F."/>
            <person name="Silar P."/>
            <person name="Natvig D.O."/>
            <person name="Lalanne C."/>
            <person name="Gautier V."/>
            <person name="Ament-Velasquez S.L."/>
            <person name="Kruys A."/>
            <person name="Hutchinson M.I."/>
            <person name="Powell A.J."/>
            <person name="Barry K."/>
            <person name="Miller A.N."/>
            <person name="Grigoriev I.V."/>
            <person name="Debuchy R."/>
            <person name="Gladieux P."/>
            <person name="Hiltunen Thoren M."/>
            <person name="Johannesson H."/>
        </authorList>
    </citation>
    <scope>NUCLEOTIDE SEQUENCE</scope>
    <source>
        <strain evidence="8">CBS 118394</strain>
    </source>
</reference>